<dbReference type="CDD" id="cd05483">
    <property type="entry name" value="retropepsin_like_bacteria"/>
    <property type="match status" value="1"/>
</dbReference>
<dbReference type="InterPro" id="IPR034122">
    <property type="entry name" value="Retropepsin-like_bacterial"/>
</dbReference>
<dbReference type="Gene3D" id="2.40.70.10">
    <property type="entry name" value="Acid Proteases"/>
    <property type="match status" value="2"/>
</dbReference>
<feature type="chain" id="PRO_5037012317" description="Peptidase A2 domain-containing protein" evidence="1">
    <location>
        <begin position="20"/>
        <end position="325"/>
    </location>
</feature>
<keyword evidence="3" id="KW-1185">Reference proteome</keyword>
<sequence>MLALIAALAAAASPVAATASPPALAPSALGGMAGPAEASAAGPSDEWLLEQAETRMTVPVSIGDRGAWPFVIDTGAERTVVSHELAASLALAPGRTLRVTTMAGTAPTPTALVPMLRVSKLTPSNIEAPLYARRNLGASGLLGLDALQGHKVEIDFADDRMTLIPSTKRSRVMAQGRDEIVVVARSLFGQLIVTDARWRGRRISVVIDTGSAVTIANSAFLKLIRSGGTRAAEPLGNWNLIAATGEAVPVAGYRLDNLEIGRMALSDLPVAVADVAPFARFGLVKRPALMLGMDTLRSFKEVEIDFPNRAIRFTVPGPTRMARLD</sequence>
<keyword evidence="1" id="KW-0732">Signal</keyword>
<proteinExistence type="predicted"/>
<evidence type="ECO:0000313" key="3">
    <source>
        <dbReference type="Proteomes" id="UP000623067"/>
    </source>
</evidence>
<evidence type="ECO:0008006" key="4">
    <source>
        <dbReference type="Google" id="ProtNLM"/>
    </source>
</evidence>
<name>A0A916SZG0_9SPHN</name>
<accession>A0A916SZG0</accession>
<protein>
    <recommendedName>
        <fullName evidence="4">Peptidase A2 domain-containing protein</fullName>
    </recommendedName>
</protein>
<reference evidence="2" key="1">
    <citation type="journal article" date="2014" name="Int. J. Syst. Evol. Microbiol.">
        <title>Complete genome sequence of Corynebacterium casei LMG S-19264T (=DSM 44701T), isolated from a smear-ripened cheese.</title>
        <authorList>
            <consortium name="US DOE Joint Genome Institute (JGI-PGF)"/>
            <person name="Walter F."/>
            <person name="Albersmeier A."/>
            <person name="Kalinowski J."/>
            <person name="Ruckert C."/>
        </authorList>
    </citation>
    <scope>NUCLEOTIDE SEQUENCE</scope>
    <source>
        <strain evidence="2">CGMCC 1.15330</strain>
    </source>
</reference>
<reference evidence="2" key="2">
    <citation type="submission" date="2020-09" db="EMBL/GenBank/DDBJ databases">
        <authorList>
            <person name="Sun Q."/>
            <person name="Zhou Y."/>
        </authorList>
    </citation>
    <scope>NUCLEOTIDE SEQUENCE</scope>
    <source>
        <strain evidence="2">CGMCC 1.15330</strain>
    </source>
</reference>
<evidence type="ECO:0000313" key="2">
    <source>
        <dbReference type="EMBL" id="GGB24335.1"/>
    </source>
</evidence>
<dbReference type="AlphaFoldDB" id="A0A916SZG0"/>
<dbReference type="RefSeq" id="WP_188657901.1">
    <property type="nucleotide sequence ID" value="NZ_BMIH01000002.1"/>
</dbReference>
<dbReference type="Proteomes" id="UP000623067">
    <property type="component" value="Unassembled WGS sequence"/>
</dbReference>
<dbReference type="EMBL" id="BMIH01000002">
    <property type="protein sequence ID" value="GGB24335.1"/>
    <property type="molecule type" value="Genomic_DNA"/>
</dbReference>
<gene>
    <name evidence="2" type="ORF">GCM10011380_12350</name>
</gene>
<comment type="caution">
    <text evidence="2">The sequence shown here is derived from an EMBL/GenBank/DDBJ whole genome shotgun (WGS) entry which is preliminary data.</text>
</comment>
<dbReference type="Pfam" id="PF13650">
    <property type="entry name" value="Asp_protease_2"/>
    <property type="match status" value="2"/>
</dbReference>
<dbReference type="SUPFAM" id="SSF50630">
    <property type="entry name" value="Acid proteases"/>
    <property type="match status" value="2"/>
</dbReference>
<evidence type="ECO:0000256" key="1">
    <source>
        <dbReference type="SAM" id="SignalP"/>
    </source>
</evidence>
<organism evidence="2 3">
    <name type="scientific">Sphingomonas metalli</name>
    <dbReference type="NCBI Taxonomy" id="1779358"/>
    <lineage>
        <taxon>Bacteria</taxon>
        <taxon>Pseudomonadati</taxon>
        <taxon>Pseudomonadota</taxon>
        <taxon>Alphaproteobacteria</taxon>
        <taxon>Sphingomonadales</taxon>
        <taxon>Sphingomonadaceae</taxon>
        <taxon>Sphingomonas</taxon>
    </lineage>
</organism>
<dbReference type="InterPro" id="IPR021109">
    <property type="entry name" value="Peptidase_aspartic_dom_sf"/>
</dbReference>
<feature type="signal peptide" evidence="1">
    <location>
        <begin position="1"/>
        <end position="19"/>
    </location>
</feature>